<dbReference type="RefSeq" id="WP_024904606.1">
    <property type="nucleotide sequence ID" value="NZ_CADFGU010000009.1"/>
</dbReference>
<sequence length="63" mass="7172">MSASPTPSFASNAAKSRAQGSGVRRFFREVWQSYLRHSELRVMLASGRWSPQAELSIRKRTDM</sequence>
<protein>
    <submittedName>
        <fullName evidence="2">Uncharacterized protein</fullName>
    </submittedName>
</protein>
<proteinExistence type="predicted"/>
<accession>A0A0F5JWW8</accession>
<dbReference type="Proteomes" id="UP000033618">
    <property type="component" value="Unassembled WGS sequence"/>
</dbReference>
<feature type="region of interest" description="Disordered" evidence="1">
    <location>
        <begin position="1"/>
        <end position="21"/>
    </location>
</feature>
<dbReference type="AlphaFoldDB" id="A0A0F5JWW8"/>
<evidence type="ECO:0000313" key="2">
    <source>
        <dbReference type="EMBL" id="KKB62356.1"/>
    </source>
</evidence>
<keyword evidence="3" id="KW-1185">Reference proteome</keyword>
<feature type="compositionally biased region" description="Polar residues" evidence="1">
    <location>
        <begin position="1"/>
        <end position="14"/>
    </location>
</feature>
<dbReference type="PATRIC" id="fig|28092.6.peg.4248"/>
<reference evidence="2 3" key="1">
    <citation type="submission" date="2015-03" db="EMBL/GenBank/DDBJ databases">
        <title>Draft Genome Sequence of Burkholderia andropogonis type strain ICMP2807, isolated from Sorghum bicolor.</title>
        <authorList>
            <person name="Lopes-Santos L."/>
            <person name="Castro D.B."/>
            <person name="Ottoboni L.M."/>
            <person name="Park D."/>
            <person name="Weirc B.S."/>
            <person name="Destefano S.A."/>
        </authorList>
    </citation>
    <scope>NUCLEOTIDE SEQUENCE [LARGE SCALE GENOMIC DNA]</scope>
    <source>
        <strain evidence="2 3">ICMP2807</strain>
    </source>
</reference>
<dbReference type="EMBL" id="LAQU01000021">
    <property type="protein sequence ID" value="KKB62356.1"/>
    <property type="molecule type" value="Genomic_DNA"/>
</dbReference>
<evidence type="ECO:0000313" key="3">
    <source>
        <dbReference type="Proteomes" id="UP000033618"/>
    </source>
</evidence>
<evidence type="ECO:0000256" key="1">
    <source>
        <dbReference type="SAM" id="MobiDB-lite"/>
    </source>
</evidence>
<gene>
    <name evidence="2" type="ORF">WM40_18070</name>
</gene>
<comment type="caution">
    <text evidence="2">The sequence shown here is derived from an EMBL/GenBank/DDBJ whole genome shotgun (WGS) entry which is preliminary data.</text>
</comment>
<organism evidence="2 3">
    <name type="scientific">Robbsia andropogonis</name>
    <dbReference type="NCBI Taxonomy" id="28092"/>
    <lineage>
        <taxon>Bacteria</taxon>
        <taxon>Pseudomonadati</taxon>
        <taxon>Pseudomonadota</taxon>
        <taxon>Betaproteobacteria</taxon>
        <taxon>Burkholderiales</taxon>
        <taxon>Burkholderiaceae</taxon>
        <taxon>Robbsia</taxon>
    </lineage>
</organism>
<name>A0A0F5JWW8_9BURK</name>